<dbReference type="EMBL" id="AQHF01000034">
    <property type="protein sequence ID" value="MBE0348669.1"/>
    <property type="molecule type" value="Genomic_DNA"/>
</dbReference>
<proteinExistence type="predicted"/>
<name>A0A8I0MZ23_9GAMM</name>
<reference evidence="2 3" key="1">
    <citation type="submission" date="2015-06" db="EMBL/GenBank/DDBJ databases">
        <title>Genome sequence of Pseudoalteromonas peptidolytica.</title>
        <authorList>
            <person name="Xie B.-B."/>
            <person name="Rong J.-C."/>
            <person name="Qin Q.-L."/>
            <person name="Zhang Y.-Z."/>
        </authorList>
    </citation>
    <scope>NUCLEOTIDE SEQUENCE [LARGE SCALE GENOMIC DNA]</scope>
    <source>
        <strain evidence="2 3">F12-50-A1</strain>
    </source>
</reference>
<evidence type="ECO:0000313" key="2">
    <source>
        <dbReference type="EMBL" id="MBE0348669.1"/>
    </source>
</evidence>
<dbReference type="AlphaFoldDB" id="A0A8I0MZ23"/>
<dbReference type="Proteomes" id="UP000660708">
    <property type="component" value="Unassembled WGS sequence"/>
</dbReference>
<evidence type="ECO:0000313" key="3">
    <source>
        <dbReference type="Proteomes" id="UP000660708"/>
    </source>
</evidence>
<keyword evidence="3" id="KW-1185">Reference proteome</keyword>
<sequence>MTKQQKQGQPFIPDSFEPPKRVSTSHFSFTVLDEQIATADYELVMANQPRLQGIFGPSSNWPKASMTFEENIASLATHREEFMSRAAFAYAVYTRHSERYIGCVYIDPPQSSDFDCDVYLWIGSEDIALDDLLYQTITHWLKTAWPFSKLAFPGRNAAFYTE</sequence>
<gene>
    <name evidence="2" type="ORF">PPEP_b0473</name>
</gene>
<organism evidence="2 3">
    <name type="scientific">Pseudoalteromonas peptidolytica F12-50-A1</name>
    <dbReference type="NCBI Taxonomy" id="1315280"/>
    <lineage>
        <taxon>Bacteria</taxon>
        <taxon>Pseudomonadati</taxon>
        <taxon>Pseudomonadota</taxon>
        <taxon>Gammaproteobacteria</taxon>
        <taxon>Alteromonadales</taxon>
        <taxon>Pseudoalteromonadaceae</taxon>
        <taxon>Pseudoalteromonas</taxon>
    </lineage>
</organism>
<comment type="caution">
    <text evidence="2">The sequence shown here is derived from an EMBL/GenBank/DDBJ whole genome shotgun (WGS) entry which is preliminary data.</text>
</comment>
<feature type="region of interest" description="Disordered" evidence="1">
    <location>
        <begin position="1"/>
        <end position="21"/>
    </location>
</feature>
<dbReference type="RefSeq" id="WP_125253511.1">
    <property type="nucleotide sequence ID" value="NZ_AQHF01000034.1"/>
</dbReference>
<protein>
    <submittedName>
        <fullName evidence="2">Uncharacterized protein</fullName>
    </submittedName>
</protein>
<evidence type="ECO:0000256" key="1">
    <source>
        <dbReference type="SAM" id="MobiDB-lite"/>
    </source>
</evidence>
<accession>A0A8I0MZ23</accession>